<dbReference type="GO" id="GO:0005524">
    <property type="term" value="F:ATP binding"/>
    <property type="evidence" value="ECO:0007669"/>
    <property type="project" value="UniProtKB-KW"/>
</dbReference>
<organism evidence="9 10">
    <name type="scientific">Agaribacter marinus</name>
    <dbReference type="NCBI Taxonomy" id="1431249"/>
    <lineage>
        <taxon>Bacteria</taxon>
        <taxon>Pseudomonadati</taxon>
        <taxon>Pseudomonadota</taxon>
        <taxon>Gammaproteobacteria</taxon>
        <taxon>Alteromonadales</taxon>
        <taxon>Alteromonadaceae</taxon>
        <taxon>Agaribacter</taxon>
    </lineage>
</organism>
<dbReference type="InterPro" id="IPR014001">
    <property type="entry name" value="Helicase_ATP-bd"/>
</dbReference>
<evidence type="ECO:0000256" key="3">
    <source>
        <dbReference type="ARBA" id="ARBA00022801"/>
    </source>
</evidence>
<dbReference type="AlphaFoldDB" id="A0AA37SVU4"/>
<dbReference type="GO" id="GO:0003676">
    <property type="term" value="F:nucleic acid binding"/>
    <property type="evidence" value="ECO:0007669"/>
    <property type="project" value="InterPro"/>
</dbReference>
<keyword evidence="4" id="KW-0067">ATP-binding</keyword>
<dbReference type="Proteomes" id="UP001156601">
    <property type="component" value="Unassembled WGS sequence"/>
</dbReference>
<reference evidence="9" key="2">
    <citation type="submission" date="2023-01" db="EMBL/GenBank/DDBJ databases">
        <title>Draft genome sequence of Agaribacter marinus strain NBRC 110023.</title>
        <authorList>
            <person name="Sun Q."/>
            <person name="Mori K."/>
        </authorList>
    </citation>
    <scope>NUCLEOTIDE SEQUENCE</scope>
    <source>
        <strain evidence="9">NBRC 110023</strain>
    </source>
</reference>
<protein>
    <recommendedName>
        <fullName evidence="6">DNA 5'-3' helicase</fullName>
        <ecNumber evidence="6">5.6.2.3</ecNumber>
    </recommendedName>
</protein>
<dbReference type="GO" id="GO:0006281">
    <property type="term" value="P:DNA repair"/>
    <property type="evidence" value="ECO:0007669"/>
    <property type="project" value="TreeGrafter"/>
</dbReference>
<dbReference type="SMART" id="SM00491">
    <property type="entry name" value="HELICc2"/>
    <property type="match status" value="1"/>
</dbReference>
<keyword evidence="2" id="KW-0547">Nucleotide-binding</keyword>
<evidence type="ECO:0000256" key="5">
    <source>
        <dbReference type="ARBA" id="ARBA00038058"/>
    </source>
</evidence>
<gene>
    <name evidence="9" type="ORF">GCM10007852_05670</name>
</gene>
<dbReference type="Pfam" id="PF00270">
    <property type="entry name" value="DEAD"/>
    <property type="match status" value="1"/>
</dbReference>
<evidence type="ECO:0000256" key="7">
    <source>
        <dbReference type="ARBA" id="ARBA00048954"/>
    </source>
</evidence>
<comment type="catalytic activity">
    <reaction evidence="7">
        <text>ATP + H2O = ADP + phosphate + H(+)</text>
        <dbReference type="Rhea" id="RHEA:13065"/>
        <dbReference type="ChEBI" id="CHEBI:15377"/>
        <dbReference type="ChEBI" id="CHEBI:15378"/>
        <dbReference type="ChEBI" id="CHEBI:30616"/>
        <dbReference type="ChEBI" id="CHEBI:43474"/>
        <dbReference type="ChEBI" id="CHEBI:456216"/>
        <dbReference type="EC" id="5.6.2.3"/>
    </reaction>
</comment>
<dbReference type="RefSeq" id="WP_284215979.1">
    <property type="nucleotide sequence ID" value="NZ_BSOT01000005.1"/>
</dbReference>
<evidence type="ECO:0000259" key="8">
    <source>
        <dbReference type="PROSITE" id="PS51193"/>
    </source>
</evidence>
<dbReference type="InterPro" id="IPR027417">
    <property type="entry name" value="P-loop_NTPase"/>
</dbReference>
<dbReference type="GO" id="GO:0016818">
    <property type="term" value="F:hydrolase activity, acting on acid anhydrides, in phosphorus-containing anhydrides"/>
    <property type="evidence" value="ECO:0007669"/>
    <property type="project" value="InterPro"/>
</dbReference>
<accession>A0AA37SVU4</accession>
<comment type="caution">
    <text evidence="9">The sequence shown here is derived from an EMBL/GenBank/DDBJ whole genome shotgun (WGS) entry which is preliminary data.</text>
</comment>
<dbReference type="Pfam" id="PF13307">
    <property type="entry name" value="Helicase_C_2"/>
    <property type="match status" value="1"/>
</dbReference>
<dbReference type="PROSITE" id="PS51193">
    <property type="entry name" value="HELICASE_ATP_BIND_2"/>
    <property type="match status" value="1"/>
</dbReference>
<dbReference type="EMBL" id="BSOT01000005">
    <property type="protein sequence ID" value="GLR69659.1"/>
    <property type="molecule type" value="Genomic_DNA"/>
</dbReference>
<evidence type="ECO:0000256" key="4">
    <source>
        <dbReference type="ARBA" id="ARBA00022840"/>
    </source>
</evidence>
<dbReference type="EC" id="5.6.2.3" evidence="6"/>
<evidence type="ECO:0000256" key="2">
    <source>
        <dbReference type="ARBA" id="ARBA00022741"/>
    </source>
</evidence>
<dbReference type="InterPro" id="IPR011545">
    <property type="entry name" value="DEAD/DEAH_box_helicase_dom"/>
</dbReference>
<dbReference type="InterPro" id="IPR045028">
    <property type="entry name" value="DinG/Rad3-like"/>
</dbReference>
<evidence type="ECO:0000256" key="6">
    <source>
        <dbReference type="ARBA" id="ARBA00044969"/>
    </source>
</evidence>
<dbReference type="Gene3D" id="3.40.50.300">
    <property type="entry name" value="P-loop containing nucleotide triphosphate hydrolases"/>
    <property type="match status" value="2"/>
</dbReference>
<name>A0AA37SVU4_9ALTE</name>
<evidence type="ECO:0000313" key="10">
    <source>
        <dbReference type="Proteomes" id="UP001156601"/>
    </source>
</evidence>
<dbReference type="InterPro" id="IPR014013">
    <property type="entry name" value="Helic_SF1/SF2_ATP-bd_DinG/Rad3"/>
</dbReference>
<proteinExistence type="inferred from homology"/>
<sequence length="642" mass="71778">MTSVTEFFANDGPLSTMVKGYTVRAPQLSLAQKIETTIEEKKTLVAEAGTGTGKTFAYLVPTILSDAKTIVSTGTKNLQEQLFSRDLPMVKKAVDQTRKTALLKGRANYLCIHRLALNGSDHMRLDKQTLHEFNLIKKWSLSTKTGDIGEISDLKEGASVIPLVTSSVDNCLGKDCSAYDDCYLINARQKAMKADIIVVNHHLFFADLALKEDGFGELIPQVDTVVFDEAHLLPDIASEYFGKSFSTRQLNDLLVDIEKTQKVTLKDAEQLSQISVKAQQAVSELRLYFSVDPARGELDDVFRDPTFKKLVDRLEVIVEQLLTVSIVHEGRDNDLDRYFERLADMQRRLIAITKIKQADVSLWYETTRRHMIFHMTPLNISKQFSGIVEKSEAAWVFTSATISVGQDFSHYQKIMGLENASTLQLDSPFDYVKQAMLCVPRYLPAPNNRDIKQNLIDISYQLIQASGGSAFLLFTSHYMMRQVANGVVEKYDLDVLVQGDASKQALLNDFITHKKTALFATGAFWEGVDVKGDALQCVMIDKLPFAAPDDPLLKAKIKDCKDSGGNPFVDIQIPQAVIALKQGAGRLIRDETDKGVLVICDNRLVNKPYANTFIRSLPDMTRTRDLARVHDFLSSLNTANEK</sequence>
<keyword evidence="9" id="KW-0347">Helicase</keyword>
<comment type="cofactor">
    <cofactor evidence="1">
        <name>[4Fe-4S] cluster</name>
        <dbReference type="ChEBI" id="CHEBI:49883"/>
    </cofactor>
</comment>
<dbReference type="SMART" id="SM00487">
    <property type="entry name" value="DEXDc"/>
    <property type="match status" value="1"/>
</dbReference>
<comment type="similarity">
    <text evidence="5">Belongs to the helicase family. DinG subfamily.</text>
</comment>
<evidence type="ECO:0000256" key="1">
    <source>
        <dbReference type="ARBA" id="ARBA00001966"/>
    </source>
</evidence>
<evidence type="ECO:0000313" key="9">
    <source>
        <dbReference type="EMBL" id="GLR69659.1"/>
    </source>
</evidence>
<feature type="domain" description="Helicase ATP-binding" evidence="8">
    <location>
        <begin position="13"/>
        <end position="275"/>
    </location>
</feature>
<reference evidence="9" key="1">
    <citation type="journal article" date="2014" name="Int. J. Syst. Evol. Microbiol.">
        <title>Complete genome sequence of Corynebacterium casei LMG S-19264T (=DSM 44701T), isolated from a smear-ripened cheese.</title>
        <authorList>
            <consortium name="US DOE Joint Genome Institute (JGI-PGF)"/>
            <person name="Walter F."/>
            <person name="Albersmeier A."/>
            <person name="Kalinowski J."/>
            <person name="Ruckert C."/>
        </authorList>
    </citation>
    <scope>NUCLEOTIDE SEQUENCE</scope>
    <source>
        <strain evidence="9">NBRC 110023</strain>
    </source>
</reference>
<dbReference type="PANTHER" id="PTHR11472:SF34">
    <property type="entry name" value="REGULATOR OF TELOMERE ELONGATION HELICASE 1"/>
    <property type="match status" value="1"/>
</dbReference>
<keyword evidence="3" id="KW-0378">Hydrolase</keyword>
<keyword evidence="10" id="KW-1185">Reference proteome</keyword>
<dbReference type="PANTHER" id="PTHR11472">
    <property type="entry name" value="DNA REPAIR DEAD HELICASE RAD3/XP-D SUBFAMILY MEMBER"/>
    <property type="match status" value="1"/>
</dbReference>
<dbReference type="SUPFAM" id="SSF52540">
    <property type="entry name" value="P-loop containing nucleoside triphosphate hydrolases"/>
    <property type="match status" value="2"/>
</dbReference>
<dbReference type="InterPro" id="IPR006555">
    <property type="entry name" value="ATP-dep_Helicase_C"/>
</dbReference>
<dbReference type="GO" id="GO:0043139">
    <property type="term" value="F:5'-3' DNA helicase activity"/>
    <property type="evidence" value="ECO:0007669"/>
    <property type="project" value="UniProtKB-EC"/>
</dbReference>